<dbReference type="PROSITE" id="PS01187">
    <property type="entry name" value="EGF_CA"/>
    <property type="match status" value="1"/>
</dbReference>
<dbReference type="PANTHER" id="PTHR47333:SF4">
    <property type="entry name" value="EGF-LIKE DOMAIN-CONTAINING PROTEIN"/>
    <property type="match status" value="1"/>
</dbReference>
<dbReference type="InterPro" id="IPR000742">
    <property type="entry name" value="EGF"/>
</dbReference>
<protein>
    <submittedName>
        <fullName evidence="16">EGF-containing fibulin-like extracellular matrix protein 2</fullName>
    </submittedName>
</protein>
<dbReference type="InterPro" id="IPR052080">
    <property type="entry name" value="vWF_C/EGF_Fibrillin"/>
</dbReference>
<dbReference type="GO" id="GO:0005576">
    <property type="term" value="C:extracellular region"/>
    <property type="evidence" value="ECO:0007669"/>
    <property type="project" value="UniProtKB-SubCell"/>
</dbReference>
<proteinExistence type="predicted"/>
<evidence type="ECO:0000256" key="5">
    <source>
        <dbReference type="ARBA" id="ARBA00022583"/>
    </source>
</evidence>
<evidence type="ECO:0000256" key="1">
    <source>
        <dbReference type="ARBA" id="ARBA00004479"/>
    </source>
</evidence>
<organism evidence="16 17">
    <name type="scientific">Armadillidium nasatum</name>
    <dbReference type="NCBI Taxonomy" id="96803"/>
    <lineage>
        <taxon>Eukaryota</taxon>
        <taxon>Metazoa</taxon>
        <taxon>Ecdysozoa</taxon>
        <taxon>Arthropoda</taxon>
        <taxon>Crustacea</taxon>
        <taxon>Multicrustacea</taxon>
        <taxon>Malacostraca</taxon>
        <taxon>Eumalacostraca</taxon>
        <taxon>Peracarida</taxon>
        <taxon>Isopoda</taxon>
        <taxon>Oniscidea</taxon>
        <taxon>Crinocheta</taxon>
        <taxon>Armadillidiidae</taxon>
        <taxon>Armadillidium</taxon>
    </lineage>
</organism>
<accession>A0A5N5THV8</accession>
<name>A0A5N5THV8_9CRUS</name>
<dbReference type="EMBL" id="SEYY01001112">
    <property type="protein sequence ID" value="KAB7505769.1"/>
    <property type="molecule type" value="Genomic_DNA"/>
</dbReference>
<dbReference type="SMART" id="SM00179">
    <property type="entry name" value="EGF_CA"/>
    <property type="match status" value="2"/>
</dbReference>
<keyword evidence="3" id="KW-0964">Secreted</keyword>
<keyword evidence="4" id="KW-0245">EGF-like domain</keyword>
<keyword evidence="8" id="KW-0677">Repeat</keyword>
<dbReference type="GO" id="GO:0006897">
    <property type="term" value="P:endocytosis"/>
    <property type="evidence" value="ECO:0007669"/>
    <property type="project" value="UniProtKB-KW"/>
</dbReference>
<evidence type="ECO:0000256" key="11">
    <source>
        <dbReference type="ARBA" id="ARBA00023157"/>
    </source>
</evidence>
<dbReference type="SMART" id="SM00181">
    <property type="entry name" value="EGF"/>
    <property type="match status" value="2"/>
</dbReference>
<dbReference type="Gene3D" id="2.10.25.10">
    <property type="entry name" value="Laminin"/>
    <property type="match status" value="2"/>
</dbReference>
<evidence type="ECO:0000256" key="9">
    <source>
        <dbReference type="ARBA" id="ARBA00022989"/>
    </source>
</evidence>
<evidence type="ECO:0000256" key="4">
    <source>
        <dbReference type="ARBA" id="ARBA00022536"/>
    </source>
</evidence>
<feature type="chain" id="PRO_5024434321" evidence="14">
    <location>
        <begin position="22"/>
        <end position="121"/>
    </location>
</feature>
<keyword evidence="13" id="KW-0325">Glycoprotein</keyword>
<comment type="caution">
    <text evidence="16">The sequence shown here is derived from an EMBL/GenBank/DDBJ whole genome shotgun (WGS) entry which is preliminary data.</text>
</comment>
<feature type="signal peptide" evidence="14">
    <location>
        <begin position="1"/>
        <end position="21"/>
    </location>
</feature>
<evidence type="ECO:0000256" key="14">
    <source>
        <dbReference type="SAM" id="SignalP"/>
    </source>
</evidence>
<dbReference type="InterPro" id="IPR018097">
    <property type="entry name" value="EGF_Ca-bd_CS"/>
</dbReference>
<gene>
    <name evidence="16" type="primary">EFEMP2</name>
    <name evidence="16" type="ORF">Anas_07534</name>
</gene>
<evidence type="ECO:0000259" key="15">
    <source>
        <dbReference type="PROSITE" id="PS01186"/>
    </source>
</evidence>
<evidence type="ECO:0000313" key="17">
    <source>
        <dbReference type="Proteomes" id="UP000326759"/>
    </source>
</evidence>
<dbReference type="GO" id="GO:0016020">
    <property type="term" value="C:membrane"/>
    <property type="evidence" value="ECO:0007669"/>
    <property type="project" value="UniProtKB-SubCell"/>
</dbReference>
<dbReference type="FunFam" id="2.10.25.10:FF:000009">
    <property type="entry name" value="Low-density lipoprotein receptor isoform 1"/>
    <property type="match status" value="1"/>
</dbReference>
<dbReference type="Proteomes" id="UP000326759">
    <property type="component" value="Unassembled WGS sequence"/>
</dbReference>
<evidence type="ECO:0000256" key="8">
    <source>
        <dbReference type="ARBA" id="ARBA00022737"/>
    </source>
</evidence>
<evidence type="ECO:0000256" key="6">
    <source>
        <dbReference type="ARBA" id="ARBA00022692"/>
    </source>
</evidence>
<feature type="domain" description="EGF-like" evidence="15">
    <location>
        <begin position="86"/>
        <end position="101"/>
    </location>
</feature>
<sequence length="121" mass="13375">MAGNHVGFLVNCLILIRTSDVNECLQSQPRVCDHKCIDKPIGYSCECNKGFEINPNDSRLCQDVNECEKEFPCSQLCTNTHGAYKCSCVDGYVTHDGGHTCKANSFCLLIYSSGSHLSRMC</sequence>
<dbReference type="PANTHER" id="PTHR47333">
    <property type="entry name" value="VON WILLEBRAND FACTOR C AND EGF DOMAIN-CONTAINING PROTEIN"/>
    <property type="match status" value="1"/>
</dbReference>
<dbReference type="Pfam" id="PF07645">
    <property type="entry name" value="EGF_CA"/>
    <property type="match status" value="2"/>
</dbReference>
<evidence type="ECO:0000313" key="16">
    <source>
        <dbReference type="EMBL" id="KAB7505769.1"/>
    </source>
</evidence>
<evidence type="ECO:0000256" key="13">
    <source>
        <dbReference type="ARBA" id="ARBA00023180"/>
    </source>
</evidence>
<keyword evidence="17" id="KW-1185">Reference proteome</keyword>
<evidence type="ECO:0000256" key="3">
    <source>
        <dbReference type="ARBA" id="ARBA00022525"/>
    </source>
</evidence>
<evidence type="ECO:0000256" key="2">
    <source>
        <dbReference type="ARBA" id="ARBA00004613"/>
    </source>
</evidence>
<evidence type="ECO:0000256" key="12">
    <source>
        <dbReference type="ARBA" id="ARBA00023170"/>
    </source>
</evidence>
<keyword evidence="9" id="KW-1133">Transmembrane helix</keyword>
<keyword evidence="11" id="KW-1015">Disulfide bond</keyword>
<evidence type="ECO:0000256" key="7">
    <source>
        <dbReference type="ARBA" id="ARBA00022729"/>
    </source>
</evidence>
<dbReference type="SUPFAM" id="SSF57196">
    <property type="entry name" value="EGF/Laminin"/>
    <property type="match status" value="2"/>
</dbReference>
<dbReference type="InterPro" id="IPR001881">
    <property type="entry name" value="EGF-like_Ca-bd_dom"/>
</dbReference>
<dbReference type="InterPro" id="IPR049883">
    <property type="entry name" value="NOTCH1_EGF-like"/>
</dbReference>
<dbReference type="GO" id="GO:0005509">
    <property type="term" value="F:calcium ion binding"/>
    <property type="evidence" value="ECO:0007669"/>
    <property type="project" value="InterPro"/>
</dbReference>
<comment type="subcellular location">
    <subcellularLocation>
        <location evidence="1">Membrane</location>
        <topology evidence="1">Single-pass type I membrane protein</topology>
    </subcellularLocation>
    <subcellularLocation>
        <location evidence="2">Secreted</location>
    </subcellularLocation>
</comment>
<dbReference type="OrthoDB" id="6516201at2759"/>
<keyword evidence="7 14" id="KW-0732">Signal</keyword>
<keyword evidence="5" id="KW-0254">Endocytosis</keyword>
<evidence type="ECO:0000256" key="10">
    <source>
        <dbReference type="ARBA" id="ARBA00023136"/>
    </source>
</evidence>
<reference evidence="16 17" key="1">
    <citation type="journal article" date="2019" name="PLoS Biol.">
        <title>Sex chromosomes control vertical transmission of feminizing Wolbachia symbionts in an isopod.</title>
        <authorList>
            <person name="Becking T."/>
            <person name="Chebbi M.A."/>
            <person name="Giraud I."/>
            <person name="Moumen B."/>
            <person name="Laverre T."/>
            <person name="Caubet Y."/>
            <person name="Peccoud J."/>
            <person name="Gilbert C."/>
            <person name="Cordaux R."/>
        </authorList>
    </citation>
    <scope>NUCLEOTIDE SEQUENCE [LARGE SCALE GENOMIC DNA]</scope>
    <source>
        <strain evidence="16">ANa2</strain>
        <tissue evidence="16">Whole body excluding digestive tract and cuticle</tissue>
    </source>
</reference>
<keyword evidence="10" id="KW-0472">Membrane</keyword>
<keyword evidence="6" id="KW-0812">Transmembrane</keyword>
<dbReference type="AlphaFoldDB" id="A0A5N5THV8"/>
<keyword evidence="12" id="KW-0675">Receptor</keyword>
<dbReference type="PROSITE" id="PS01186">
    <property type="entry name" value="EGF_2"/>
    <property type="match status" value="1"/>
</dbReference>